<dbReference type="Proteomes" id="UP000521017">
    <property type="component" value="Unassembled WGS sequence"/>
</dbReference>
<dbReference type="InterPro" id="IPR036390">
    <property type="entry name" value="WH_DNA-bd_sf"/>
</dbReference>
<evidence type="ECO:0000313" key="2">
    <source>
        <dbReference type="EMBL" id="MBB6500675.1"/>
    </source>
</evidence>
<dbReference type="SUPFAM" id="SSF53067">
    <property type="entry name" value="Actin-like ATPase domain"/>
    <property type="match status" value="1"/>
</dbReference>
<proteinExistence type="inferred from homology"/>
<reference evidence="2 3" key="1">
    <citation type="submission" date="2020-08" db="EMBL/GenBank/DDBJ databases">
        <title>Genomic Encyclopedia of Type Strains, Phase IV (KMG-V): Genome sequencing to study the core and pangenomes of soil and plant-associated prokaryotes.</title>
        <authorList>
            <person name="Whitman W."/>
        </authorList>
    </citation>
    <scope>NUCLEOTIDE SEQUENCE [LARGE SCALE GENOMIC DNA]</scope>
    <source>
        <strain evidence="2 3">M2T3</strain>
    </source>
</reference>
<dbReference type="Pfam" id="PF00480">
    <property type="entry name" value="ROK"/>
    <property type="match status" value="1"/>
</dbReference>
<dbReference type="GO" id="GO:0016301">
    <property type="term" value="F:kinase activity"/>
    <property type="evidence" value="ECO:0007669"/>
    <property type="project" value="UniProtKB-KW"/>
</dbReference>
<dbReference type="PANTHER" id="PTHR18964">
    <property type="entry name" value="ROK (REPRESSOR, ORF, KINASE) FAMILY"/>
    <property type="match status" value="1"/>
</dbReference>
<sequence length="397" mass="43135">MTVIIEKSKLLRADIIRQLYYKHPLSLTELSRLTNKSLPLVTKVVNNLITEGYIVEQGLAPSTGGRRASQFLLNPDNQKYIVSIAMDQLITRMVIYDLAHQMVVPVKSVHLIIAEDKYGVSKLVDFIKENLLLAGIQRKNLLGVGLGMPGFINIEEGINHSYLKPENGQNLQQYLTAELDLPVFIDNDSSLIALAEWHFGAAKGMKDVLVANIGWGTGLGMIVNGQLYRGSSGYAGEFSHIPLSNTNNLCSCGKRGCLEVETSLLVMTQRAIAEIEGGAASSMTTLFKDKSKDIGELFLEAASNHDPLAVSILSDAAFLLGKGLATLIHIMNPECIVLSGRGAMAGKILLPPIQQAINEFCIPRMADQTSIVLSELAVNAELLAAASLVIENSQFEF</sequence>
<dbReference type="InterPro" id="IPR000600">
    <property type="entry name" value="ROK"/>
</dbReference>
<keyword evidence="2" id="KW-0808">Transferase</keyword>
<dbReference type="SUPFAM" id="SSF46785">
    <property type="entry name" value="Winged helix' DNA-binding domain"/>
    <property type="match status" value="1"/>
</dbReference>
<protein>
    <submittedName>
        <fullName evidence="2">Putative NBD/HSP70 family sugar kinase</fullName>
    </submittedName>
</protein>
<dbReference type="PANTHER" id="PTHR18964:SF149">
    <property type="entry name" value="BIFUNCTIONAL UDP-N-ACETYLGLUCOSAMINE 2-EPIMERASE_N-ACETYLMANNOSAMINE KINASE"/>
    <property type="match status" value="1"/>
</dbReference>
<dbReference type="InterPro" id="IPR036388">
    <property type="entry name" value="WH-like_DNA-bd_sf"/>
</dbReference>
<keyword evidence="2" id="KW-0418">Kinase</keyword>
<dbReference type="Gene3D" id="1.10.10.10">
    <property type="entry name" value="Winged helix-like DNA-binding domain superfamily/Winged helix DNA-binding domain"/>
    <property type="match status" value="1"/>
</dbReference>
<comment type="similarity">
    <text evidence="1">Belongs to the ROK (NagC/XylR) family.</text>
</comment>
<gene>
    <name evidence="2" type="ORF">HDF25_002834</name>
</gene>
<dbReference type="EMBL" id="JACHCC010000007">
    <property type="protein sequence ID" value="MBB6500675.1"/>
    <property type="molecule type" value="Genomic_DNA"/>
</dbReference>
<evidence type="ECO:0000256" key="1">
    <source>
        <dbReference type="ARBA" id="ARBA00006479"/>
    </source>
</evidence>
<evidence type="ECO:0000313" key="3">
    <source>
        <dbReference type="Proteomes" id="UP000521017"/>
    </source>
</evidence>
<name>A0A7X0MKG4_9SPHI</name>
<accession>A0A7X0MKG4</accession>
<comment type="caution">
    <text evidence="2">The sequence shown here is derived from an EMBL/GenBank/DDBJ whole genome shotgun (WGS) entry which is preliminary data.</text>
</comment>
<dbReference type="InterPro" id="IPR043129">
    <property type="entry name" value="ATPase_NBD"/>
</dbReference>
<organism evidence="2 3">
    <name type="scientific">Pedobacter cryoconitis</name>
    <dbReference type="NCBI Taxonomy" id="188932"/>
    <lineage>
        <taxon>Bacteria</taxon>
        <taxon>Pseudomonadati</taxon>
        <taxon>Bacteroidota</taxon>
        <taxon>Sphingobacteriia</taxon>
        <taxon>Sphingobacteriales</taxon>
        <taxon>Sphingobacteriaceae</taxon>
        <taxon>Pedobacter</taxon>
    </lineage>
</organism>
<dbReference type="AlphaFoldDB" id="A0A7X0MKG4"/>
<dbReference type="RefSeq" id="WP_184625705.1">
    <property type="nucleotide sequence ID" value="NZ_JACHCC010000007.1"/>
</dbReference>
<dbReference type="Gene3D" id="3.30.420.40">
    <property type="match status" value="2"/>
</dbReference>